<reference evidence="1 2" key="2">
    <citation type="journal article" date="2022" name="Mol. Ecol. Resour.">
        <title>The genomes of chicory, endive, great burdock and yacon provide insights into Asteraceae paleo-polyploidization history and plant inulin production.</title>
        <authorList>
            <person name="Fan W."/>
            <person name="Wang S."/>
            <person name="Wang H."/>
            <person name="Wang A."/>
            <person name="Jiang F."/>
            <person name="Liu H."/>
            <person name="Zhao H."/>
            <person name="Xu D."/>
            <person name="Zhang Y."/>
        </authorList>
    </citation>
    <scope>NUCLEOTIDE SEQUENCE [LARGE SCALE GENOMIC DNA]</scope>
    <source>
        <strain evidence="2">cv. Yunnan</strain>
        <tissue evidence="1">Leaves</tissue>
    </source>
</reference>
<organism evidence="1 2">
    <name type="scientific">Smallanthus sonchifolius</name>
    <dbReference type="NCBI Taxonomy" id="185202"/>
    <lineage>
        <taxon>Eukaryota</taxon>
        <taxon>Viridiplantae</taxon>
        <taxon>Streptophyta</taxon>
        <taxon>Embryophyta</taxon>
        <taxon>Tracheophyta</taxon>
        <taxon>Spermatophyta</taxon>
        <taxon>Magnoliopsida</taxon>
        <taxon>eudicotyledons</taxon>
        <taxon>Gunneridae</taxon>
        <taxon>Pentapetalae</taxon>
        <taxon>asterids</taxon>
        <taxon>campanulids</taxon>
        <taxon>Asterales</taxon>
        <taxon>Asteraceae</taxon>
        <taxon>Asteroideae</taxon>
        <taxon>Heliantheae alliance</taxon>
        <taxon>Millerieae</taxon>
        <taxon>Smallanthus</taxon>
    </lineage>
</organism>
<evidence type="ECO:0000313" key="1">
    <source>
        <dbReference type="EMBL" id="KAI3733041.1"/>
    </source>
</evidence>
<accession>A0ACB9CFJ1</accession>
<comment type="caution">
    <text evidence="1">The sequence shown here is derived from an EMBL/GenBank/DDBJ whole genome shotgun (WGS) entry which is preliminary data.</text>
</comment>
<dbReference type="Proteomes" id="UP001056120">
    <property type="component" value="Linkage Group LG21"/>
</dbReference>
<evidence type="ECO:0000313" key="2">
    <source>
        <dbReference type="Proteomes" id="UP001056120"/>
    </source>
</evidence>
<proteinExistence type="predicted"/>
<dbReference type="EMBL" id="CM042038">
    <property type="protein sequence ID" value="KAI3733041.1"/>
    <property type="molecule type" value="Genomic_DNA"/>
</dbReference>
<reference evidence="2" key="1">
    <citation type="journal article" date="2022" name="Mol. Ecol. Resour.">
        <title>The genomes of chicory, endive, great burdock and yacon provide insights into Asteraceae palaeo-polyploidization history and plant inulin production.</title>
        <authorList>
            <person name="Fan W."/>
            <person name="Wang S."/>
            <person name="Wang H."/>
            <person name="Wang A."/>
            <person name="Jiang F."/>
            <person name="Liu H."/>
            <person name="Zhao H."/>
            <person name="Xu D."/>
            <person name="Zhang Y."/>
        </authorList>
    </citation>
    <scope>NUCLEOTIDE SEQUENCE [LARGE SCALE GENOMIC DNA]</scope>
    <source>
        <strain evidence="2">cv. Yunnan</strain>
    </source>
</reference>
<name>A0ACB9CFJ1_9ASTR</name>
<gene>
    <name evidence="1" type="ORF">L1987_64256</name>
</gene>
<protein>
    <submittedName>
        <fullName evidence="1">Uncharacterized protein</fullName>
    </submittedName>
</protein>
<sequence>MAILLPLSSILLLPLLLHISKSAYANIKDLLYGRYKLTRGSYDNKSEVNRSASSPPILTSSDHAPSPQSVSRDLWILRTVDTWRKKIPH</sequence>
<keyword evidence="2" id="KW-1185">Reference proteome</keyword>